<comment type="caution">
    <text evidence="1">The sequence shown here is derived from an EMBL/GenBank/DDBJ whole genome shotgun (WGS) entry which is preliminary data.</text>
</comment>
<dbReference type="AlphaFoldDB" id="A0A8J4Y0B2"/>
<evidence type="ECO:0000313" key="2">
    <source>
        <dbReference type="Proteomes" id="UP000770661"/>
    </source>
</evidence>
<gene>
    <name evidence="1" type="primary">Fkrp_1</name>
    <name evidence="1" type="ORF">GWK47_053828</name>
</gene>
<dbReference type="OrthoDB" id="444255at2759"/>
<keyword evidence="2" id="KW-1185">Reference proteome</keyword>
<dbReference type="InterPro" id="IPR052613">
    <property type="entry name" value="LicD_transferase"/>
</dbReference>
<dbReference type="EMBL" id="JACEEZ010017161">
    <property type="protein sequence ID" value="KAG0717742.1"/>
    <property type="molecule type" value="Genomic_DNA"/>
</dbReference>
<dbReference type="PANTHER" id="PTHR13627:SF34">
    <property type="entry name" value="RIBITOL-5-PHOSPHATE TRANSFERASE"/>
    <property type="match status" value="1"/>
</dbReference>
<sequence>MFLWRQLRLVATWRRTALAMLVVAVTSLCYAYYIYLNARLPFQLPSIRSEECILNRRELARWVMRVQRQVETVAVGGVMAPSLPQELRAIARELDPRIATDTTATPPPRSGSVCPEEYHKDVDTTWYRNFVQAPCDHAPPFREVVTVLLSTKGWAKGRVATVLYNIRKYYDVNVVVLTYGATSSGGGAAPPPATLGVGVSVQASSADTLASSAINKAVAKVKTPFVLVSDSLTHFSGDLCSLERLVRVLEKEGEAAAAGGSYRTLDGTWQHGCLQRRMENYQLAYVSGYEHSRHDCMFCDDILGPLVARTAVLHNVTLRESLEGPAMMRDWFVNLRLAGTLTLVCPDVMFFVDTAPTMGRRAWQEVASRWAVQSVWPHDGDKLEFSCGELKMECVNIMTLVSSFLVPPCCRQALRHELGFVQECAEELGLYVELQSGSLLGAVKTDGILPWDFDMDMMADCKEQEVWMKKGTECLSRKGCSSIHMDGNYWMTKCNVSFVDIGCRPDRRKYLPQEYCGVPTRVNYSGRMVNVPPNPALVARNHYGPNYLRHEVHWRYKDTGPWNHCLAPGFHACMENFPSDGNLRFMNFDRQLDGL</sequence>
<evidence type="ECO:0000313" key="1">
    <source>
        <dbReference type="EMBL" id="KAG0717742.1"/>
    </source>
</evidence>
<dbReference type="InterPro" id="IPR029044">
    <property type="entry name" value="Nucleotide-diphossugar_trans"/>
</dbReference>
<dbReference type="Proteomes" id="UP000770661">
    <property type="component" value="Unassembled WGS sequence"/>
</dbReference>
<dbReference type="PANTHER" id="PTHR13627">
    <property type="entry name" value="FUKUTIN RELATED PROTEIN"/>
    <property type="match status" value="1"/>
</dbReference>
<protein>
    <submittedName>
        <fullName evidence="1">Fukutin-related protein</fullName>
    </submittedName>
</protein>
<name>A0A8J4Y0B2_CHIOP</name>
<organism evidence="1 2">
    <name type="scientific">Chionoecetes opilio</name>
    <name type="common">Atlantic snow crab</name>
    <name type="synonym">Cancer opilio</name>
    <dbReference type="NCBI Taxonomy" id="41210"/>
    <lineage>
        <taxon>Eukaryota</taxon>
        <taxon>Metazoa</taxon>
        <taxon>Ecdysozoa</taxon>
        <taxon>Arthropoda</taxon>
        <taxon>Crustacea</taxon>
        <taxon>Multicrustacea</taxon>
        <taxon>Malacostraca</taxon>
        <taxon>Eumalacostraca</taxon>
        <taxon>Eucarida</taxon>
        <taxon>Decapoda</taxon>
        <taxon>Pleocyemata</taxon>
        <taxon>Brachyura</taxon>
        <taxon>Eubrachyura</taxon>
        <taxon>Majoidea</taxon>
        <taxon>Majidae</taxon>
        <taxon>Chionoecetes</taxon>
    </lineage>
</organism>
<dbReference type="SUPFAM" id="SSF53448">
    <property type="entry name" value="Nucleotide-diphospho-sugar transferases"/>
    <property type="match status" value="1"/>
</dbReference>
<proteinExistence type="predicted"/>
<reference evidence="1" key="1">
    <citation type="submission" date="2020-07" db="EMBL/GenBank/DDBJ databases">
        <title>The High-quality genome of the commercially important snow crab, Chionoecetes opilio.</title>
        <authorList>
            <person name="Jeong J.-H."/>
            <person name="Ryu S."/>
        </authorList>
    </citation>
    <scope>NUCLEOTIDE SEQUENCE</scope>
    <source>
        <strain evidence="1">MADBK_172401_WGS</strain>
        <tissue evidence="1">Digestive gland</tissue>
    </source>
</reference>
<accession>A0A8J4Y0B2</accession>